<gene>
    <name evidence="8" type="ORF">CC78DRAFT_612854</name>
</gene>
<comment type="similarity">
    <text evidence="5">Belongs to the SAT4 family.</text>
</comment>
<dbReference type="EMBL" id="ML986584">
    <property type="protein sequence ID" value="KAF2268989.1"/>
    <property type="molecule type" value="Genomic_DNA"/>
</dbReference>
<dbReference type="PANTHER" id="PTHR33048">
    <property type="entry name" value="PTH11-LIKE INTEGRAL MEMBRANE PROTEIN (AFU_ORTHOLOGUE AFUA_5G11245)"/>
    <property type="match status" value="1"/>
</dbReference>
<organism evidence="8 9">
    <name type="scientific">Lojkania enalia</name>
    <dbReference type="NCBI Taxonomy" id="147567"/>
    <lineage>
        <taxon>Eukaryota</taxon>
        <taxon>Fungi</taxon>
        <taxon>Dikarya</taxon>
        <taxon>Ascomycota</taxon>
        <taxon>Pezizomycotina</taxon>
        <taxon>Dothideomycetes</taxon>
        <taxon>Pleosporomycetidae</taxon>
        <taxon>Pleosporales</taxon>
        <taxon>Pleosporales incertae sedis</taxon>
        <taxon>Lojkania</taxon>
    </lineage>
</organism>
<dbReference type="AlphaFoldDB" id="A0A9P4TPJ6"/>
<dbReference type="PANTHER" id="PTHR33048:SF47">
    <property type="entry name" value="INTEGRAL MEMBRANE PROTEIN-RELATED"/>
    <property type="match status" value="1"/>
</dbReference>
<dbReference type="Pfam" id="PF20684">
    <property type="entry name" value="Fung_rhodopsin"/>
    <property type="match status" value="1"/>
</dbReference>
<evidence type="ECO:0000259" key="7">
    <source>
        <dbReference type="Pfam" id="PF20684"/>
    </source>
</evidence>
<feature type="transmembrane region" description="Helical" evidence="6">
    <location>
        <begin position="84"/>
        <end position="105"/>
    </location>
</feature>
<evidence type="ECO:0000256" key="4">
    <source>
        <dbReference type="ARBA" id="ARBA00023136"/>
    </source>
</evidence>
<accession>A0A9P4TPJ6</accession>
<reference evidence="9" key="1">
    <citation type="journal article" date="2020" name="Stud. Mycol.">
        <title>101 Dothideomycetes genomes: A test case for predicting lifestyles and emergence of pathogens.</title>
        <authorList>
            <person name="Haridas S."/>
            <person name="Albert R."/>
            <person name="Binder M."/>
            <person name="Bloem J."/>
            <person name="LaButti K."/>
            <person name="Salamov A."/>
            <person name="Andreopoulos B."/>
            <person name="Baker S."/>
            <person name="Barry K."/>
            <person name="Bills G."/>
            <person name="Bluhm B."/>
            <person name="Cannon C."/>
            <person name="Castanera R."/>
            <person name="Culley D."/>
            <person name="Daum C."/>
            <person name="Ezra D."/>
            <person name="Gonzalez J."/>
            <person name="Henrissat B."/>
            <person name="Kuo A."/>
            <person name="Liang C."/>
            <person name="Lipzen A."/>
            <person name="Lutzoni F."/>
            <person name="Magnuson J."/>
            <person name="Mondo S."/>
            <person name="Nolan M."/>
            <person name="Ohm R."/>
            <person name="Pangilinan J."/>
            <person name="Park H.-J."/>
            <person name="Ramirez L."/>
            <person name="Alfaro M."/>
            <person name="Sun H."/>
            <person name="Tritt A."/>
            <person name="Yoshinaga Y."/>
            <person name="Zwiers L.-H."/>
            <person name="Turgeon B."/>
            <person name="Goodwin S."/>
            <person name="Spatafora J."/>
            <person name="Crous P."/>
            <person name="Grigoriev I."/>
        </authorList>
    </citation>
    <scope>NUCLEOTIDE SEQUENCE [LARGE SCALE GENOMIC DNA]</scope>
    <source>
        <strain evidence="9">CBS 304.66</strain>
    </source>
</reference>
<evidence type="ECO:0000313" key="9">
    <source>
        <dbReference type="Proteomes" id="UP000800093"/>
    </source>
</evidence>
<dbReference type="InterPro" id="IPR049326">
    <property type="entry name" value="Rhodopsin_dom_fungi"/>
</dbReference>
<keyword evidence="2 6" id="KW-0812">Transmembrane</keyword>
<name>A0A9P4TPJ6_9PLEO</name>
<keyword evidence="3 6" id="KW-1133">Transmembrane helix</keyword>
<dbReference type="Proteomes" id="UP000800093">
    <property type="component" value="Unassembled WGS sequence"/>
</dbReference>
<evidence type="ECO:0000256" key="5">
    <source>
        <dbReference type="ARBA" id="ARBA00038359"/>
    </source>
</evidence>
<dbReference type="OrthoDB" id="444631at2759"/>
<comment type="caution">
    <text evidence="8">The sequence shown here is derived from an EMBL/GenBank/DDBJ whole genome shotgun (WGS) entry which is preliminary data.</text>
</comment>
<dbReference type="GO" id="GO:0016020">
    <property type="term" value="C:membrane"/>
    <property type="evidence" value="ECO:0007669"/>
    <property type="project" value="UniProtKB-SubCell"/>
</dbReference>
<evidence type="ECO:0000256" key="2">
    <source>
        <dbReference type="ARBA" id="ARBA00022692"/>
    </source>
</evidence>
<evidence type="ECO:0000256" key="3">
    <source>
        <dbReference type="ARBA" id="ARBA00022989"/>
    </source>
</evidence>
<comment type="subcellular location">
    <subcellularLocation>
        <location evidence="1">Membrane</location>
        <topology evidence="1">Multi-pass membrane protein</topology>
    </subcellularLocation>
</comment>
<evidence type="ECO:0000256" key="1">
    <source>
        <dbReference type="ARBA" id="ARBA00004141"/>
    </source>
</evidence>
<evidence type="ECO:0000256" key="6">
    <source>
        <dbReference type="SAM" id="Phobius"/>
    </source>
</evidence>
<feature type="domain" description="Rhodopsin" evidence="7">
    <location>
        <begin position="48"/>
        <end position="141"/>
    </location>
</feature>
<keyword evidence="9" id="KW-1185">Reference proteome</keyword>
<keyword evidence="4 6" id="KW-0472">Membrane</keyword>
<feature type="transmembrane region" description="Helical" evidence="6">
    <location>
        <begin position="49"/>
        <end position="72"/>
    </location>
</feature>
<proteinExistence type="inferred from homology"/>
<evidence type="ECO:0000313" key="8">
    <source>
        <dbReference type="EMBL" id="KAF2268989.1"/>
    </source>
</evidence>
<dbReference type="InterPro" id="IPR052337">
    <property type="entry name" value="SAT4-like"/>
</dbReference>
<sequence>MIITGLYNQYKLITDTLPLTPDVLKKEEDLLHETQCSNADSLKYEHSTFIYQMCVDVITDAFSLSIPVVVLWNVHVRLPKKIALMSLFSVTVIVMGTSITRVSVIPTAHIQADVGWLYLWHNLEMSVTLLVSSLISFRQLYVTQSQSTSCYQRKKSSNWISTVKKYFSSTRSASHALPTSQSSQRSTWSEGNILPLKSIHVSPNVGISIASRKDLTRQ</sequence>
<feature type="transmembrane region" description="Helical" evidence="6">
    <location>
        <begin position="117"/>
        <end position="137"/>
    </location>
</feature>
<protein>
    <recommendedName>
        <fullName evidence="7">Rhodopsin domain-containing protein</fullName>
    </recommendedName>
</protein>